<evidence type="ECO:0000256" key="1">
    <source>
        <dbReference type="SAM" id="Coils"/>
    </source>
</evidence>
<dbReference type="SUPFAM" id="SSF52980">
    <property type="entry name" value="Restriction endonuclease-like"/>
    <property type="match status" value="1"/>
</dbReference>
<dbReference type="AlphaFoldDB" id="A0A5P9XT00"/>
<dbReference type="Pfam" id="PF09588">
    <property type="entry name" value="YqaJ"/>
    <property type="match status" value="1"/>
</dbReference>
<evidence type="ECO:0000313" key="3">
    <source>
        <dbReference type="EMBL" id="QFX96749.1"/>
    </source>
</evidence>
<dbReference type="InterPro" id="IPR011604">
    <property type="entry name" value="PDDEXK-like_dom_sf"/>
</dbReference>
<dbReference type="GeneID" id="60696827"/>
<gene>
    <name evidence="3" type="primary">yqaJ</name>
    <name evidence="3" type="ORF">GCD22_02565</name>
</gene>
<feature type="domain" description="YqaJ viral recombinase" evidence="2">
    <location>
        <begin position="16"/>
        <end position="149"/>
    </location>
</feature>
<dbReference type="KEGG" id="atx:GCD22_02565"/>
<dbReference type="PANTHER" id="PTHR46609">
    <property type="entry name" value="EXONUCLEASE, PHAGE-TYPE/RECB, C-TERMINAL DOMAIN-CONTAINING PROTEIN"/>
    <property type="match status" value="1"/>
</dbReference>
<dbReference type="InterPro" id="IPR017482">
    <property type="entry name" value="Lambda-type_endonuclease"/>
</dbReference>
<dbReference type="GO" id="GO:0004519">
    <property type="term" value="F:endonuclease activity"/>
    <property type="evidence" value="ECO:0007669"/>
    <property type="project" value="UniProtKB-KW"/>
</dbReference>
<keyword evidence="1" id="KW-0175">Coiled coil</keyword>
<accession>A0A5P9XT00</accession>
<keyword evidence="3" id="KW-0378">Hydrolase</keyword>
<dbReference type="InterPro" id="IPR011335">
    <property type="entry name" value="Restrct_endonuc-II-like"/>
</dbReference>
<organism evidence="3 4">
    <name type="scientific">Acidithiobacillus thiooxidans ATCC 19377</name>
    <dbReference type="NCBI Taxonomy" id="637390"/>
    <lineage>
        <taxon>Bacteria</taxon>
        <taxon>Pseudomonadati</taxon>
        <taxon>Pseudomonadota</taxon>
        <taxon>Acidithiobacillia</taxon>
        <taxon>Acidithiobacillales</taxon>
        <taxon>Acidithiobacillaceae</taxon>
        <taxon>Acidithiobacillus</taxon>
    </lineage>
</organism>
<proteinExistence type="predicted"/>
<keyword evidence="3" id="KW-0540">Nuclease</keyword>
<dbReference type="Proteomes" id="UP000363590">
    <property type="component" value="Chromosome"/>
</dbReference>
<dbReference type="RefSeq" id="WP_031576183.1">
    <property type="nucleotide sequence ID" value="NZ_CP045571.1"/>
</dbReference>
<dbReference type="NCBIfam" id="TIGR03033">
    <property type="entry name" value="phage_rel_nuc"/>
    <property type="match status" value="1"/>
</dbReference>
<dbReference type="Gene3D" id="3.90.320.10">
    <property type="match status" value="1"/>
</dbReference>
<feature type="coiled-coil region" evidence="1">
    <location>
        <begin position="227"/>
        <end position="261"/>
    </location>
</feature>
<reference evidence="3 4" key="1">
    <citation type="submission" date="2019-10" db="EMBL/GenBank/DDBJ databases">
        <authorList>
            <person name="Wang R."/>
        </authorList>
    </citation>
    <scope>NUCLEOTIDE SEQUENCE [LARGE SCALE GENOMIC DNA]</scope>
    <source>
        <strain evidence="3 4">ATCC 19377</strain>
    </source>
</reference>
<dbReference type="InterPro" id="IPR051703">
    <property type="entry name" value="NF-kappa-B_Signaling_Reg"/>
</dbReference>
<sequence>MSAVRLVSTKAMNREEWLQWRNRGIGSSDAPVAVGVSRYKAPLELWLEKTGKKEPEDLSSKDATFWGTTLEPIVAQVYAERTGKKVRRVNAVLQHPDYPFMLANLDRIVEGGGILEIKTAGLRSQGQWEEGVPLAYQIQVLHQLAVTGKSWADVAVLIGGQEFRIYRIERDKTRITQLLKLEKIFWQHVERQTPPEADGSDSSHRALSLLYPQNSTTLVDYSEKSEMNALFKSLIEARQRSKQAEQQEALLEQRVKEAIGNAEGALFSQGKALWKCSKPSRTLDTKRLAQEQADLIAPYWTEKPGTRRFTVQTGEPS</sequence>
<protein>
    <submittedName>
        <fullName evidence="3">Endonuclease</fullName>
    </submittedName>
</protein>
<dbReference type="InterPro" id="IPR019080">
    <property type="entry name" value="YqaJ_viral_recombinase"/>
</dbReference>
<evidence type="ECO:0000313" key="4">
    <source>
        <dbReference type="Proteomes" id="UP000363590"/>
    </source>
</evidence>
<name>A0A5P9XT00_ACITH</name>
<dbReference type="PANTHER" id="PTHR46609:SF6">
    <property type="entry name" value="EXONUCLEASE, PHAGE-TYPE_RECB, C-TERMINAL DOMAIN-CONTAINING PROTEIN-RELATED"/>
    <property type="match status" value="1"/>
</dbReference>
<dbReference type="EMBL" id="CP045571">
    <property type="protein sequence ID" value="QFX96749.1"/>
    <property type="molecule type" value="Genomic_DNA"/>
</dbReference>
<evidence type="ECO:0000259" key="2">
    <source>
        <dbReference type="Pfam" id="PF09588"/>
    </source>
</evidence>
<keyword evidence="3" id="KW-0255">Endonuclease</keyword>